<feature type="signal peptide" evidence="1">
    <location>
        <begin position="1"/>
        <end position="16"/>
    </location>
</feature>
<organism evidence="2">
    <name type="scientific">Rhipicephalus zambeziensis</name>
    <dbReference type="NCBI Taxonomy" id="60191"/>
    <lineage>
        <taxon>Eukaryota</taxon>
        <taxon>Metazoa</taxon>
        <taxon>Ecdysozoa</taxon>
        <taxon>Arthropoda</taxon>
        <taxon>Chelicerata</taxon>
        <taxon>Arachnida</taxon>
        <taxon>Acari</taxon>
        <taxon>Parasitiformes</taxon>
        <taxon>Ixodida</taxon>
        <taxon>Ixodoidea</taxon>
        <taxon>Ixodidae</taxon>
        <taxon>Rhipicephalinae</taxon>
        <taxon>Rhipicephalus</taxon>
        <taxon>Rhipicephalus</taxon>
    </lineage>
</organism>
<evidence type="ECO:0000256" key="1">
    <source>
        <dbReference type="SAM" id="SignalP"/>
    </source>
</evidence>
<accession>A0A224Y3I2</accession>
<name>A0A224Y3I2_9ACAR</name>
<keyword evidence="1" id="KW-0732">Signal</keyword>
<proteinExistence type="predicted"/>
<evidence type="ECO:0000313" key="2">
    <source>
        <dbReference type="EMBL" id="MAA11295.1"/>
    </source>
</evidence>
<reference evidence="2" key="1">
    <citation type="journal article" date="2017" name="Parasit. Vectors">
        <title>Sialotranscriptomics of Rhipicephalus zambeziensis reveals intricate expression profiles of secretory proteins and suggests tight temporal transcriptional regulation during blood-feeding.</title>
        <authorList>
            <person name="de Castro M.H."/>
            <person name="de Klerk D."/>
            <person name="Pienaar R."/>
            <person name="Rees D.J.G."/>
            <person name="Mans B.J."/>
        </authorList>
    </citation>
    <scope>NUCLEOTIDE SEQUENCE</scope>
    <source>
        <tissue evidence="2">Salivary glands</tissue>
    </source>
</reference>
<sequence>MRASKILLLVVLTVAAIMLNNFSYGVRHLAYCKAECILGSNASQHKCPQGCHCVVRDSNKATGKGHCWKLPKSEIPNSTRSKG</sequence>
<protein>
    <submittedName>
        <fullName evidence="2">8 kDa Amblyomma family member</fullName>
    </submittedName>
</protein>
<dbReference type="EMBL" id="GFPF01000149">
    <property type="protein sequence ID" value="MAA11295.1"/>
    <property type="molecule type" value="Transcribed_RNA"/>
</dbReference>
<dbReference type="AlphaFoldDB" id="A0A224Y3I2"/>
<feature type="chain" id="PRO_5012488535" evidence="1">
    <location>
        <begin position="17"/>
        <end position="83"/>
    </location>
</feature>